<dbReference type="STRING" id="1437425.CSEC_1635"/>
<dbReference type="AlphaFoldDB" id="A0A090D2K5"/>
<keyword evidence="2" id="KW-1185">Reference proteome</keyword>
<protein>
    <submittedName>
        <fullName evidence="1">Uncharacterized protein</fullName>
    </submittedName>
</protein>
<proteinExistence type="predicted"/>
<dbReference type="EMBL" id="CCEJ010000008">
    <property type="protein sequence ID" value="CDR34448.1"/>
    <property type="molecule type" value="Genomic_DNA"/>
</dbReference>
<reference evidence="1" key="2">
    <citation type="submission" date="2014-09" db="EMBL/GenBank/DDBJ databases">
        <title>Criblamydia sequanensis harbors a mega-plasmid encoding arsenite resistance.</title>
        <authorList>
            <person name="Bertelli C."/>
            <person name="Goesmann A."/>
            <person name="Greub G."/>
        </authorList>
    </citation>
    <scope>NUCLEOTIDE SEQUENCE [LARGE SCALE GENOMIC DNA]</scope>
    <source>
        <strain evidence="1">CRIB-18</strain>
    </source>
</reference>
<organism evidence="1 2">
    <name type="scientific">Candidatus Criblamydia sequanensis CRIB-18</name>
    <dbReference type="NCBI Taxonomy" id="1437425"/>
    <lineage>
        <taxon>Bacteria</taxon>
        <taxon>Pseudomonadati</taxon>
        <taxon>Chlamydiota</taxon>
        <taxon>Chlamydiia</taxon>
        <taxon>Parachlamydiales</taxon>
        <taxon>Candidatus Criblamydiaceae</taxon>
        <taxon>Candidatus Criblamydia</taxon>
    </lineage>
</organism>
<dbReference type="Proteomes" id="UP000031552">
    <property type="component" value="Unassembled WGS sequence"/>
</dbReference>
<reference evidence="1" key="1">
    <citation type="submission" date="2013-12" db="EMBL/GenBank/DDBJ databases">
        <authorList>
            <person name="Linke B."/>
        </authorList>
    </citation>
    <scope>NUCLEOTIDE SEQUENCE [LARGE SCALE GENOMIC DNA]</scope>
    <source>
        <strain evidence="1">CRIB-18</strain>
    </source>
</reference>
<evidence type="ECO:0000313" key="2">
    <source>
        <dbReference type="Proteomes" id="UP000031552"/>
    </source>
</evidence>
<comment type="caution">
    <text evidence="1">The sequence shown here is derived from an EMBL/GenBank/DDBJ whole genome shotgun (WGS) entry which is preliminary data.</text>
</comment>
<name>A0A090D2K5_9BACT</name>
<sequence>MFYNINRCNYLLLPSLILSKNELIGMLIEVSMKYIKVINNIVKMRSYLDISLFLPLNLMDNIYLTSQVVTQNFYPDQLCRGMHLESLYFIEDLLHSFDPATFKKNSKKRM</sequence>
<evidence type="ECO:0000313" key="1">
    <source>
        <dbReference type="EMBL" id="CDR34448.1"/>
    </source>
</evidence>
<accession>A0A090D2K5</accession>
<gene>
    <name evidence="1" type="ORF">CSEC_1635</name>
</gene>